<dbReference type="Pfam" id="PF21212">
    <property type="entry name" value="Dimerisation2-like_dom"/>
    <property type="match status" value="1"/>
</dbReference>
<dbReference type="PROSITE" id="PS51683">
    <property type="entry name" value="SAM_OMT_II"/>
    <property type="match status" value="1"/>
</dbReference>
<accession>A0A7L4ZJJ0</accession>
<dbReference type="OrthoDB" id="9805418at2"/>
<dbReference type="InterPro" id="IPR016461">
    <property type="entry name" value="COMT-like"/>
</dbReference>
<feature type="domain" description="BVU-1015-like N-terminal dimerisation-like" evidence="5">
    <location>
        <begin position="13"/>
        <end position="85"/>
    </location>
</feature>
<gene>
    <name evidence="6" type="primary">crtF</name>
    <name evidence="6" type="ORF">IMCC3317_22680</name>
</gene>
<proteinExistence type="predicted"/>
<dbReference type="InterPro" id="IPR036390">
    <property type="entry name" value="WH_DNA-bd_sf"/>
</dbReference>
<sequence length="356" mass="40525">MFSKKNISALEAQKKAMWISYAPMIFQSAKSMINLGILDAIKDSGDEGMTVDEVVKKVSLTKYGIRVLLHAGLGAEIVYLEGDKYFLTTTGHFLLSKQIAANININFVHDVCYQGMFHLEDSIVNGKPEGLKELGDWPTVYDGLSELPDHIKKSWLDLDHYFSDISYPKAFKVLNKNSFKSILDLGGNTGKFSRFLLDNTKDAVITIGDLPGQIKMAKAEFERMEYSTERIRFQPINILDDAQDLKGEFDIVWMSQFLDCFHDDDIYKILMKCKKVVKPGGSIYIQDAFWDRQRFETSAFSLQQFSLYFTAIANGRSQMYDYKTFEEIIHKAGLEVVEITDNLGISNSLLKVKIKE</sequence>
<evidence type="ECO:0000313" key="6">
    <source>
        <dbReference type="EMBL" id="QHI36898.1"/>
    </source>
</evidence>
<feature type="domain" description="O-methyltransferase C-terminal" evidence="4">
    <location>
        <begin position="164"/>
        <end position="334"/>
    </location>
</feature>
<dbReference type="Gene3D" id="1.10.10.10">
    <property type="entry name" value="Winged helix-like DNA-binding domain superfamily/Winged helix DNA-binding domain"/>
    <property type="match status" value="1"/>
</dbReference>
<dbReference type="EC" id="2.1.1.210" evidence="6"/>
<evidence type="ECO:0000256" key="2">
    <source>
        <dbReference type="ARBA" id="ARBA00022679"/>
    </source>
</evidence>
<dbReference type="SUPFAM" id="SSF46785">
    <property type="entry name" value="Winged helix' DNA-binding domain"/>
    <property type="match status" value="1"/>
</dbReference>
<dbReference type="InterPro" id="IPR029063">
    <property type="entry name" value="SAM-dependent_MTases_sf"/>
</dbReference>
<keyword evidence="2 6" id="KW-0808">Transferase</keyword>
<dbReference type="GO" id="GO:0043803">
    <property type="term" value="F:hydroxyneurosporene-O-methyltransferase activity"/>
    <property type="evidence" value="ECO:0007669"/>
    <property type="project" value="UniProtKB-EC"/>
</dbReference>
<evidence type="ECO:0000256" key="1">
    <source>
        <dbReference type="ARBA" id="ARBA00022603"/>
    </source>
</evidence>
<dbReference type="InterPro" id="IPR036388">
    <property type="entry name" value="WH-like_DNA-bd_sf"/>
</dbReference>
<dbReference type="PANTHER" id="PTHR43712:SF2">
    <property type="entry name" value="O-METHYLTRANSFERASE CICE"/>
    <property type="match status" value="1"/>
</dbReference>
<dbReference type="Pfam" id="PF00891">
    <property type="entry name" value="Methyltransf_2"/>
    <property type="match status" value="1"/>
</dbReference>
<dbReference type="GO" id="GO:0032259">
    <property type="term" value="P:methylation"/>
    <property type="evidence" value="ECO:0007669"/>
    <property type="project" value="UniProtKB-KW"/>
</dbReference>
<evidence type="ECO:0000313" key="7">
    <source>
        <dbReference type="Proteomes" id="UP000464657"/>
    </source>
</evidence>
<dbReference type="SUPFAM" id="SSF53335">
    <property type="entry name" value="S-adenosyl-L-methionine-dependent methyltransferases"/>
    <property type="match status" value="1"/>
</dbReference>
<dbReference type="PANTHER" id="PTHR43712">
    <property type="entry name" value="PUTATIVE (AFU_ORTHOLOGUE AFUA_4G14580)-RELATED"/>
    <property type="match status" value="1"/>
</dbReference>
<dbReference type="RefSeq" id="WP_160129567.1">
    <property type="nucleotide sequence ID" value="NZ_CP019288.1"/>
</dbReference>
<keyword evidence="3" id="KW-0949">S-adenosyl-L-methionine</keyword>
<dbReference type="Proteomes" id="UP000464657">
    <property type="component" value="Chromosome"/>
</dbReference>
<dbReference type="EMBL" id="CP019288">
    <property type="protein sequence ID" value="QHI36898.1"/>
    <property type="molecule type" value="Genomic_DNA"/>
</dbReference>
<evidence type="ECO:0000256" key="3">
    <source>
        <dbReference type="ARBA" id="ARBA00022691"/>
    </source>
</evidence>
<dbReference type="AlphaFoldDB" id="A0A7L4ZJJ0"/>
<evidence type="ECO:0000259" key="5">
    <source>
        <dbReference type="Pfam" id="PF21212"/>
    </source>
</evidence>
<dbReference type="CDD" id="cd02440">
    <property type="entry name" value="AdoMet_MTases"/>
    <property type="match status" value="1"/>
</dbReference>
<name>A0A7L4ZJJ0_9FLAO</name>
<dbReference type="PIRSF" id="PIRSF005739">
    <property type="entry name" value="O-mtase"/>
    <property type="match status" value="1"/>
</dbReference>
<dbReference type="InterPro" id="IPR001077">
    <property type="entry name" value="COMT_C"/>
</dbReference>
<dbReference type="GO" id="GO:0008171">
    <property type="term" value="F:O-methyltransferase activity"/>
    <property type="evidence" value="ECO:0007669"/>
    <property type="project" value="InterPro"/>
</dbReference>
<dbReference type="Gene3D" id="1.20.58.1390">
    <property type="match status" value="1"/>
</dbReference>
<reference evidence="6 7" key="1">
    <citation type="journal article" date="2013" name="Int. J. Syst. Evol. Microbiol.">
        <title>Kordia antarctica sp. nov., isolated from Antarctic seawater.</title>
        <authorList>
            <person name="Baek K."/>
            <person name="Choi A."/>
            <person name="Kang I."/>
            <person name="Lee K."/>
            <person name="Cho J.C."/>
        </authorList>
    </citation>
    <scope>NUCLEOTIDE SEQUENCE [LARGE SCALE GENOMIC DNA]</scope>
    <source>
        <strain evidence="6 7">IMCC3317</strain>
    </source>
</reference>
<dbReference type="Gene3D" id="3.40.50.150">
    <property type="entry name" value="Vaccinia Virus protein VP39"/>
    <property type="match status" value="1"/>
</dbReference>
<dbReference type="KEGG" id="kan:IMCC3317_22680"/>
<protein>
    <submittedName>
        <fullName evidence="6">Demethylspheroidene O-methyltransferase</fullName>
        <ecNumber evidence="6">2.1.1.210</ecNumber>
    </submittedName>
</protein>
<organism evidence="6 7">
    <name type="scientific">Kordia antarctica</name>
    <dbReference type="NCBI Taxonomy" id="1218801"/>
    <lineage>
        <taxon>Bacteria</taxon>
        <taxon>Pseudomonadati</taxon>
        <taxon>Bacteroidota</taxon>
        <taxon>Flavobacteriia</taxon>
        <taxon>Flavobacteriales</taxon>
        <taxon>Flavobacteriaceae</taxon>
        <taxon>Kordia</taxon>
    </lineage>
</organism>
<dbReference type="InterPro" id="IPR049480">
    <property type="entry name" value="BVU_1015-like_N"/>
</dbReference>
<evidence type="ECO:0000259" key="4">
    <source>
        <dbReference type="Pfam" id="PF00891"/>
    </source>
</evidence>
<keyword evidence="7" id="KW-1185">Reference proteome</keyword>
<keyword evidence="1 6" id="KW-0489">Methyltransferase</keyword>